<dbReference type="HOGENOM" id="CLU_1963413_0_0_1"/>
<sequence>MVFTKLALKAKFYLGKMFGAITVLRFGIELAWNMTPNYSVFRSMLILYIHFCACTPFPEISPQPENNFFDKWWASTNIGIDGQARKGLNSVIILGAWCIWNHHNRCVFDGIQLSLNEVLASVRDELQL</sequence>
<protein>
    <submittedName>
        <fullName evidence="1">Uncharacterized protein</fullName>
    </submittedName>
</protein>
<reference evidence="1" key="2">
    <citation type="submission" date="2018-08" db="UniProtKB">
        <authorList>
            <consortium name="EnsemblPlants"/>
        </authorList>
    </citation>
    <scope>IDENTIFICATION</scope>
    <source>
        <strain evidence="1">Yugu1</strain>
    </source>
</reference>
<dbReference type="Proteomes" id="UP000004995">
    <property type="component" value="Unassembled WGS sequence"/>
</dbReference>
<dbReference type="EMBL" id="AGNK02003110">
    <property type="status" value="NOT_ANNOTATED_CDS"/>
    <property type="molecule type" value="Genomic_DNA"/>
</dbReference>
<keyword evidence="2" id="KW-1185">Reference proteome</keyword>
<dbReference type="EnsemblPlants" id="KQL05418">
    <property type="protein sequence ID" value="KQL05418"/>
    <property type="gene ID" value="SETIT_004373mg"/>
</dbReference>
<evidence type="ECO:0000313" key="1">
    <source>
        <dbReference type="EnsemblPlants" id="KQL05418"/>
    </source>
</evidence>
<organism evidence="1 2">
    <name type="scientific">Setaria italica</name>
    <name type="common">Foxtail millet</name>
    <name type="synonym">Panicum italicum</name>
    <dbReference type="NCBI Taxonomy" id="4555"/>
    <lineage>
        <taxon>Eukaryota</taxon>
        <taxon>Viridiplantae</taxon>
        <taxon>Streptophyta</taxon>
        <taxon>Embryophyta</taxon>
        <taxon>Tracheophyta</taxon>
        <taxon>Spermatophyta</taxon>
        <taxon>Magnoliopsida</taxon>
        <taxon>Liliopsida</taxon>
        <taxon>Poales</taxon>
        <taxon>Poaceae</taxon>
        <taxon>PACMAD clade</taxon>
        <taxon>Panicoideae</taxon>
        <taxon>Panicodae</taxon>
        <taxon>Paniceae</taxon>
        <taxon>Cenchrinae</taxon>
        <taxon>Setaria</taxon>
    </lineage>
</organism>
<name>K3XR34_SETIT</name>
<dbReference type="AlphaFoldDB" id="K3XR34"/>
<dbReference type="InParanoid" id="K3XR34"/>
<dbReference type="Gramene" id="KQL05418">
    <property type="protein sequence ID" value="KQL05418"/>
    <property type="gene ID" value="SETIT_004373mg"/>
</dbReference>
<accession>K3XR34</accession>
<evidence type="ECO:0000313" key="2">
    <source>
        <dbReference type="Proteomes" id="UP000004995"/>
    </source>
</evidence>
<reference evidence="2" key="1">
    <citation type="journal article" date="2012" name="Nat. Biotechnol.">
        <title>Reference genome sequence of the model plant Setaria.</title>
        <authorList>
            <person name="Bennetzen J.L."/>
            <person name="Schmutz J."/>
            <person name="Wang H."/>
            <person name="Percifield R."/>
            <person name="Hawkins J."/>
            <person name="Pontaroli A.C."/>
            <person name="Estep M."/>
            <person name="Feng L."/>
            <person name="Vaughn J.N."/>
            <person name="Grimwood J."/>
            <person name="Jenkins J."/>
            <person name="Barry K."/>
            <person name="Lindquist E."/>
            <person name="Hellsten U."/>
            <person name="Deshpande S."/>
            <person name="Wang X."/>
            <person name="Wu X."/>
            <person name="Mitros T."/>
            <person name="Triplett J."/>
            <person name="Yang X."/>
            <person name="Ye C.Y."/>
            <person name="Mauro-Herrera M."/>
            <person name="Wang L."/>
            <person name="Li P."/>
            <person name="Sharma M."/>
            <person name="Sharma R."/>
            <person name="Ronald P.C."/>
            <person name="Panaud O."/>
            <person name="Kellogg E.A."/>
            <person name="Brutnell T.P."/>
            <person name="Doust A.N."/>
            <person name="Tuskan G.A."/>
            <person name="Rokhsar D."/>
            <person name="Devos K.M."/>
        </authorList>
    </citation>
    <scope>NUCLEOTIDE SEQUENCE [LARGE SCALE GENOMIC DNA]</scope>
    <source>
        <strain evidence="2">cv. Yugu1</strain>
    </source>
</reference>
<proteinExistence type="predicted"/>